<organism evidence="1 2">
    <name type="scientific">Dovyalis caffra</name>
    <dbReference type="NCBI Taxonomy" id="77055"/>
    <lineage>
        <taxon>Eukaryota</taxon>
        <taxon>Viridiplantae</taxon>
        <taxon>Streptophyta</taxon>
        <taxon>Embryophyta</taxon>
        <taxon>Tracheophyta</taxon>
        <taxon>Spermatophyta</taxon>
        <taxon>Magnoliopsida</taxon>
        <taxon>eudicotyledons</taxon>
        <taxon>Gunneridae</taxon>
        <taxon>Pentapetalae</taxon>
        <taxon>rosids</taxon>
        <taxon>fabids</taxon>
        <taxon>Malpighiales</taxon>
        <taxon>Salicaceae</taxon>
        <taxon>Flacourtieae</taxon>
        <taxon>Dovyalis</taxon>
    </lineage>
</organism>
<accession>A0AAV1R8H5</accession>
<dbReference type="AlphaFoldDB" id="A0AAV1R8H5"/>
<protein>
    <submittedName>
        <fullName evidence="1">Uncharacterized protein</fullName>
    </submittedName>
</protein>
<evidence type="ECO:0000313" key="1">
    <source>
        <dbReference type="EMBL" id="CAK7329674.1"/>
    </source>
</evidence>
<comment type="caution">
    <text evidence="1">The sequence shown here is derived from an EMBL/GenBank/DDBJ whole genome shotgun (WGS) entry which is preliminary data.</text>
</comment>
<dbReference type="Proteomes" id="UP001314170">
    <property type="component" value="Unassembled WGS sequence"/>
</dbReference>
<keyword evidence="2" id="KW-1185">Reference proteome</keyword>
<sequence>MASAINEGTTQLGDKKGPVAVDIEEDEDLFEIDIYAVNSIPSPQYLRESYFAATGHALLANCLLPITDLSGAVPVASINLTSSEFSSA</sequence>
<dbReference type="EMBL" id="CAWUPB010000913">
    <property type="protein sequence ID" value="CAK7329674.1"/>
    <property type="molecule type" value="Genomic_DNA"/>
</dbReference>
<reference evidence="1 2" key="1">
    <citation type="submission" date="2024-01" db="EMBL/GenBank/DDBJ databases">
        <authorList>
            <person name="Waweru B."/>
        </authorList>
    </citation>
    <scope>NUCLEOTIDE SEQUENCE [LARGE SCALE GENOMIC DNA]</scope>
</reference>
<evidence type="ECO:0000313" key="2">
    <source>
        <dbReference type="Proteomes" id="UP001314170"/>
    </source>
</evidence>
<proteinExistence type="predicted"/>
<gene>
    <name evidence="1" type="ORF">DCAF_LOCUS7429</name>
</gene>
<name>A0AAV1R8H5_9ROSI</name>